<protein>
    <submittedName>
        <fullName evidence="1">Uncharacterized protein</fullName>
    </submittedName>
</protein>
<comment type="caution">
    <text evidence="1">The sequence shown here is derived from an EMBL/GenBank/DDBJ whole genome shotgun (WGS) entry which is preliminary data.</text>
</comment>
<proteinExistence type="predicted"/>
<evidence type="ECO:0000313" key="1">
    <source>
        <dbReference type="EMBL" id="KAJ9107028.1"/>
    </source>
</evidence>
<evidence type="ECO:0000313" key="2">
    <source>
        <dbReference type="Proteomes" id="UP001241377"/>
    </source>
</evidence>
<sequence length="198" mass="22097">MSALPSLLFRNLETLKLGWRPHGLRHIFERGVATLPSTPKQLQDEKDHTQASEWVRAFKDAGVDAIPEDSYTITMSRSSGPGGQNVNKLSTKASLRLLLDKAKSSGWLPGFVLVGLVKTVRRHFLKGWLALAATNRKDSVTKLHELICSTAQSMIVTPTSDEQKSKVKGLIHKEAARRKSEKVKKSMKKENRKKGGWE</sequence>
<keyword evidence="2" id="KW-1185">Reference proteome</keyword>
<organism evidence="1 2">
    <name type="scientific">Naganishia cerealis</name>
    <dbReference type="NCBI Taxonomy" id="610337"/>
    <lineage>
        <taxon>Eukaryota</taxon>
        <taxon>Fungi</taxon>
        <taxon>Dikarya</taxon>
        <taxon>Basidiomycota</taxon>
        <taxon>Agaricomycotina</taxon>
        <taxon>Tremellomycetes</taxon>
        <taxon>Filobasidiales</taxon>
        <taxon>Filobasidiaceae</taxon>
        <taxon>Naganishia</taxon>
    </lineage>
</organism>
<reference evidence="1" key="1">
    <citation type="submission" date="2023-04" db="EMBL/GenBank/DDBJ databases">
        <title>Draft Genome sequencing of Naganishia species isolated from polar environments using Oxford Nanopore Technology.</title>
        <authorList>
            <person name="Leo P."/>
            <person name="Venkateswaran K."/>
        </authorList>
    </citation>
    <scope>NUCLEOTIDE SEQUENCE</scope>
    <source>
        <strain evidence="1">MNA-CCFEE 5261</strain>
    </source>
</reference>
<dbReference type="Proteomes" id="UP001241377">
    <property type="component" value="Unassembled WGS sequence"/>
</dbReference>
<name>A0ACC2W6I6_9TREE</name>
<dbReference type="EMBL" id="JASBWR010000026">
    <property type="protein sequence ID" value="KAJ9107028.1"/>
    <property type="molecule type" value="Genomic_DNA"/>
</dbReference>
<gene>
    <name evidence="1" type="ORF">QFC19_002897</name>
</gene>
<accession>A0ACC2W6I6</accession>